<dbReference type="SUPFAM" id="SSF48452">
    <property type="entry name" value="TPR-like"/>
    <property type="match status" value="1"/>
</dbReference>
<proteinExistence type="predicted"/>
<dbReference type="RefSeq" id="XP_045951766.1">
    <property type="nucleotide sequence ID" value="XM_046104155.1"/>
</dbReference>
<dbReference type="EMBL" id="JAGPXC010000011">
    <property type="protein sequence ID" value="KAH6645252.1"/>
    <property type="molecule type" value="Genomic_DNA"/>
</dbReference>
<dbReference type="AlphaFoldDB" id="A0A9P8RG63"/>
<dbReference type="Pfam" id="PF06041">
    <property type="entry name" value="DUF924"/>
    <property type="match status" value="1"/>
</dbReference>
<dbReference type="OrthoDB" id="414698at2759"/>
<name>A0A9P8RG63_9PEZI</name>
<reference evidence="1" key="1">
    <citation type="journal article" date="2021" name="Nat. Commun.">
        <title>Genetic determinants of endophytism in the Arabidopsis root mycobiome.</title>
        <authorList>
            <person name="Mesny F."/>
            <person name="Miyauchi S."/>
            <person name="Thiergart T."/>
            <person name="Pickel B."/>
            <person name="Atanasova L."/>
            <person name="Karlsson M."/>
            <person name="Huettel B."/>
            <person name="Barry K.W."/>
            <person name="Haridas S."/>
            <person name="Chen C."/>
            <person name="Bauer D."/>
            <person name="Andreopoulos W."/>
            <person name="Pangilinan J."/>
            <person name="LaButti K."/>
            <person name="Riley R."/>
            <person name="Lipzen A."/>
            <person name="Clum A."/>
            <person name="Drula E."/>
            <person name="Henrissat B."/>
            <person name="Kohler A."/>
            <person name="Grigoriev I.V."/>
            <person name="Martin F.M."/>
            <person name="Hacquard S."/>
        </authorList>
    </citation>
    <scope>NUCLEOTIDE SEQUENCE</scope>
    <source>
        <strain evidence="1">MPI-SDFR-AT-0073</strain>
    </source>
</reference>
<gene>
    <name evidence="1" type="ORF">BKA67DRAFT_584639</name>
</gene>
<comment type="caution">
    <text evidence="1">The sequence shown here is derived from an EMBL/GenBank/DDBJ whole genome shotgun (WGS) entry which is preliminary data.</text>
</comment>
<evidence type="ECO:0000313" key="1">
    <source>
        <dbReference type="EMBL" id="KAH6645252.1"/>
    </source>
</evidence>
<dbReference type="GeneID" id="70133046"/>
<sequence>MTADLRTLLTPELFRFLVDEWIPFSRTDPIEFAEAIAASLFRRRADTATIKQKTWPALKALSLLGLDHVPDLFAFLPPPEDPDFPTQALGLLLVFDQAPRTLLKGVDVRWTYAYFGEISIKFLQQLQTLPSQLHPAGWNRWKDSVSLEFFVFVRLWFNAPLWHHEKMATQGVSFTDETRQLVERATNTRDPYRDQPDKRWHLHGFPNMLKEGGPKSPCGVVPGAFWISCLLDVHKPPLDLYGRYPWQNGAFGRVNTPDEADWLDTAEIFSMDPEVRERIRQDVEAGKWTPLGDSD</sequence>
<keyword evidence="2" id="KW-1185">Reference proteome</keyword>
<dbReference type="Gene3D" id="1.25.40.10">
    <property type="entry name" value="Tetratricopeptide repeat domain"/>
    <property type="match status" value="1"/>
</dbReference>
<dbReference type="InterPro" id="IPR011990">
    <property type="entry name" value="TPR-like_helical_dom_sf"/>
</dbReference>
<organism evidence="1 2">
    <name type="scientific">Truncatella angustata</name>
    <dbReference type="NCBI Taxonomy" id="152316"/>
    <lineage>
        <taxon>Eukaryota</taxon>
        <taxon>Fungi</taxon>
        <taxon>Dikarya</taxon>
        <taxon>Ascomycota</taxon>
        <taxon>Pezizomycotina</taxon>
        <taxon>Sordariomycetes</taxon>
        <taxon>Xylariomycetidae</taxon>
        <taxon>Amphisphaeriales</taxon>
        <taxon>Sporocadaceae</taxon>
        <taxon>Truncatella</taxon>
    </lineage>
</organism>
<accession>A0A9P8RG63</accession>
<dbReference type="Proteomes" id="UP000758603">
    <property type="component" value="Unassembled WGS sequence"/>
</dbReference>
<evidence type="ECO:0000313" key="2">
    <source>
        <dbReference type="Proteomes" id="UP000758603"/>
    </source>
</evidence>
<dbReference type="InterPro" id="IPR010323">
    <property type="entry name" value="DUF924"/>
</dbReference>
<protein>
    <submittedName>
        <fullName evidence="1">Uncharacterized protein</fullName>
    </submittedName>
</protein>